<organism evidence="1 2">
    <name type="scientific">Ruegeria aquimaris</name>
    <dbReference type="NCBI Taxonomy" id="2984333"/>
    <lineage>
        <taxon>Bacteria</taxon>
        <taxon>Pseudomonadati</taxon>
        <taxon>Pseudomonadota</taxon>
        <taxon>Alphaproteobacteria</taxon>
        <taxon>Rhodobacterales</taxon>
        <taxon>Roseobacteraceae</taxon>
        <taxon>Ruegeria</taxon>
    </lineage>
</organism>
<dbReference type="Proteomes" id="UP001320899">
    <property type="component" value="Unassembled WGS sequence"/>
</dbReference>
<gene>
    <name evidence="1" type="ORF">OE747_14390</name>
</gene>
<keyword evidence="2" id="KW-1185">Reference proteome</keyword>
<dbReference type="SUPFAM" id="SSF51120">
    <property type="entry name" value="beta-Roll"/>
    <property type="match status" value="1"/>
</dbReference>
<dbReference type="InterPro" id="IPR011049">
    <property type="entry name" value="Serralysin-like_metalloprot_C"/>
</dbReference>
<accession>A0ABT3ALS4</accession>
<protein>
    <submittedName>
        <fullName evidence="1">Uncharacterized protein</fullName>
    </submittedName>
</protein>
<name>A0ABT3ALS4_9RHOB</name>
<evidence type="ECO:0000313" key="2">
    <source>
        <dbReference type="Proteomes" id="UP001320899"/>
    </source>
</evidence>
<dbReference type="RefSeq" id="WP_263829273.1">
    <property type="nucleotide sequence ID" value="NZ_JAOWLB010000010.1"/>
</dbReference>
<proteinExistence type="predicted"/>
<reference evidence="1 2" key="1">
    <citation type="submission" date="2022-10" db="EMBL/GenBank/DDBJ databases">
        <title>Ruegeria sp. nov., isolated from ocean surface sediments.</title>
        <authorList>
            <person name="He W."/>
            <person name="Xue H.-P."/>
            <person name="Zhang D.-F."/>
        </authorList>
    </citation>
    <scope>NUCLEOTIDE SEQUENCE [LARGE SCALE GENOMIC DNA]</scope>
    <source>
        <strain evidence="1 2">XHP0148</strain>
    </source>
</reference>
<comment type="caution">
    <text evidence="1">The sequence shown here is derived from an EMBL/GenBank/DDBJ whole genome shotgun (WGS) entry which is preliminary data.</text>
</comment>
<dbReference type="EMBL" id="JAOWLB010000010">
    <property type="protein sequence ID" value="MCV2889532.1"/>
    <property type="molecule type" value="Genomic_DNA"/>
</dbReference>
<sequence length="68" mass="7007">MFGSGSGHDHVLDFQAGVDRLGLSAAGISFADLTISAPASGFAHVAFGQTEITLTGEFSVLTEADFLF</sequence>
<evidence type="ECO:0000313" key="1">
    <source>
        <dbReference type="EMBL" id="MCV2889532.1"/>
    </source>
</evidence>